<dbReference type="GO" id="GO:0043190">
    <property type="term" value="C:ATP-binding cassette (ABC) transporter complex"/>
    <property type="evidence" value="ECO:0007669"/>
    <property type="project" value="InterPro"/>
</dbReference>
<keyword evidence="3 6" id="KW-0812">Transmembrane</keyword>
<feature type="transmembrane region" description="Helical" evidence="7">
    <location>
        <begin position="218"/>
        <end position="238"/>
    </location>
</feature>
<evidence type="ECO:0000256" key="6">
    <source>
        <dbReference type="RuleBase" id="RU003943"/>
    </source>
</evidence>
<dbReference type="OrthoDB" id="9798540at2"/>
<feature type="transmembrane region" description="Helical" evidence="7">
    <location>
        <begin position="195"/>
        <end position="213"/>
    </location>
</feature>
<keyword evidence="9" id="KW-1185">Reference proteome</keyword>
<dbReference type="GO" id="GO:0055085">
    <property type="term" value="P:transmembrane transport"/>
    <property type="evidence" value="ECO:0007669"/>
    <property type="project" value="InterPro"/>
</dbReference>
<dbReference type="Gene3D" id="1.10.3470.10">
    <property type="entry name" value="ABC transporter involved in vitamin B12 uptake, BtuC"/>
    <property type="match status" value="1"/>
</dbReference>
<dbReference type="STRING" id="204536.SULAZ_1096"/>
<dbReference type="KEGG" id="saf:SULAZ_1096"/>
<dbReference type="InterPro" id="IPR001626">
    <property type="entry name" value="ABC_TroCD"/>
</dbReference>
<comment type="similarity">
    <text evidence="2 6">Belongs to the ABC-3 integral membrane protein family.</text>
</comment>
<evidence type="ECO:0000313" key="8">
    <source>
        <dbReference type="EMBL" id="ACN99811.1"/>
    </source>
</evidence>
<dbReference type="PANTHER" id="PTHR30477:SF0">
    <property type="entry name" value="METAL TRANSPORT SYSTEM MEMBRANE PROTEIN TM_0125-RELATED"/>
    <property type="match status" value="1"/>
</dbReference>
<comment type="subcellular location">
    <subcellularLocation>
        <location evidence="6">Cell membrane</location>
        <topology evidence="6">Multi-pass membrane protein</topology>
    </subcellularLocation>
    <subcellularLocation>
        <location evidence="1">Membrane</location>
        <topology evidence="1">Multi-pass membrane protein</topology>
    </subcellularLocation>
</comment>
<sequence length="267" mass="29329">MIDFLSIPFIRNAIVGGILIAVLLSVLSLFVFVKRWSFINIGISHAAFGGLAIGFFLGINPTIVGSIFAVLVGILIGYISKKGQIHEDISIGILLSFSMALGVVVMSFSNNYNSDLFAFLFGNILTISSQDILMIFIFSTFSLIFLFYNLEKLMYCCFDEELAYIGGVKTDFLYYSVITIIAIATVLSIKLVGSILSSAMIILPAAVASQLFWRYKSIIAASIVISVIVVLVGIFLSFEYNLPSGSTIVILYSLLFFIVLLVKRILR</sequence>
<feature type="transmembrane region" description="Helical" evidence="7">
    <location>
        <begin position="132"/>
        <end position="151"/>
    </location>
</feature>
<name>C1DVD1_SULAA</name>
<dbReference type="SUPFAM" id="SSF81345">
    <property type="entry name" value="ABC transporter involved in vitamin B12 uptake, BtuC"/>
    <property type="match status" value="1"/>
</dbReference>
<evidence type="ECO:0000256" key="2">
    <source>
        <dbReference type="ARBA" id="ARBA00008034"/>
    </source>
</evidence>
<dbReference type="InterPro" id="IPR037294">
    <property type="entry name" value="ABC_BtuC-like"/>
</dbReference>
<gene>
    <name evidence="8" type="ordered locus">SULAZ_1096</name>
</gene>
<proteinExistence type="inferred from homology"/>
<protein>
    <submittedName>
        <fullName evidence="8">ABC-3 protein</fullName>
    </submittedName>
</protein>
<evidence type="ECO:0000256" key="4">
    <source>
        <dbReference type="ARBA" id="ARBA00022989"/>
    </source>
</evidence>
<evidence type="ECO:0000313" key="9">
    <source>
        <dbReference type="Proteomes" id="UP000001369"/>
    </source>
</evidence>
<accession>C1DVD1</accession>
<feature type="transmembrane region" description="Helical" evidence="7">
    <location>
        <begin position="244"/>
        <end position="262"/>
    </location>
</feature>
<dbReference type="HOGENOM" id="CLU_028808_3_0_0"/>
<dbReference type="eggNOG" id="COG1108">
    <property type="taxonomic scope" value="Bacteria"/>
</dbReference>
<dbReference type="PANTHER" id="PTHR30477">
    <property type="entry name" value="ABC-TRANSPORTER METAL-BINDING PROTEIN"/>
    <property type="match status" value="1"/>
</dbReference>
<keyword evidence="4 7" id="KW-1133">Transmembrane helix</keyword>
<dbReference type="Proteomes" id="UP000001369">
    <property type="component" value="Chromosome"/>
</dbReference>
<feature type="transmembrane region" description="Helical" evidence="7">
    <location>
        <begin position="12"/>
        <end position="33"/>
    </location>
</feature>
<keyword evidence="6" id="KW-0813">Transport</keyword>
<organism evidence="8 9">
    <name type="scientific">Sulfurihydrogenibium azorense (strain DSM 15241 / OCM 825 / Az-Fu1)</name>
    <dbReference type="NCBI Taxonomy" id="204536"/>
    <lineage>
        <taxon>Bacteria</taxon>
        <taxon>Pseudomonadati</taxon>
        <taxon>Aquificota</taxon>
        <taxon>Aquificia</taxon>
        <taxon>Aquificales</taxon>
        <taxon>Hydrogenothermaceae</taxon>
        <taxon>Sulfurihydrogenibium</taxon>
    </lineage>
</organism>
<dbReference type="AlphaFoldDB" id="C1DVD1"/>
<dbReference type="EMBL" id="CP001229">
    <property type="protein sequence ID" value="ACN99811.1"/>
    <property type="molecule type" value="Genomic_DNA"/>
</dbReference>
<feature type="transmembrane region" description="Helical" evidence="7">
    <location>
        <begin position="63"/>
        <end position="79"/>
    </location>
</feature>
<evidence type="ECO:0000256" key="3">
    <source>
        <dbReference type="ARBA" id="ARBA00022692"/>
    </source>
</evidence>
<dbReference type="GO" id="GO:0010043">
    <property type="term" value="P:response to zinc ion"/>
    <property type="evidence" value="ECO:0007669"/>
    <property type="project" value="TreeGrafter"/>
</dbReference>
<dbReference type="Pfam" id="PF00950">
    <property type="entry name" value="ABC-3"/>
    <property type="match status" value="1"/>
</dbReference>
<evidence type="ECO:0000256" key="7">
    <source>
        <dbReference type="SAM" id="Phobius"/>
    </source>
</evidence>
<feature type="transmembrane region" description="Helical" evidence="7">
    <location>
        <begin position="172"/>
        <end position="189"/>
    </location>
</feature>
<dbReference type="RefSeq" id="WP_012675117.1">
    <property type="nucleotide sequence ID" value="NC_012438.1"/>
</dbReference>
<evidence type="ECO:0000256" key="1">
    <source>
        <dbReference type="ARBA" id="ARBA00004141"/>
    </source>
</evidence>
<evidence type="ECO:0000256" key="5">
    <source>
        <dbReference type="ARBA" id="ARBA00023136"/>
    </source>
</evidence>
<feature type="transmembrane region" description="Helical" evidence="7">
    <location>
        <begin position="91"/>
        <end position="112"/>
    </location>
</feature>
<reference evidence="8 9" key="1">
    <citation type="journal article" date="2009" name="J. Bacteriol.">
        <title>Complete and draft genome sequences of six members of the Aquificales.</title>
        <authorList>
            <person name="Reysenbach A.L."/>
            <person name="Hamamura N."/>
            <person name="Podar M."/>
            <person name="Griffiths E."/>
            <person name="Ferreira S."/>
            <person name="Hochstein R."/>
            <person name="Heidelberg J."/>
            <person name="Johnson J."/>
            <person name="Mead D."/>
            <person name="Pohorille A."/>
            <person name="Sarmiento M."/>
            <person name="Schweighofer K."/>
            <person name="Seshadri R."/>
            <person name="Voytek M.A."/>
        </authorList>
    </citation>
    <scope>NUCLEOTIDE SEQUENCE [LARGE SCALE GENOMIC DNA]</scope>
    <source>
        <strain evidence="9">Az-Fu1 / DSM 15241 / OCM 825</strain>
    </source>
</reference>
<keyword evidence="5 7" id="KW-0472">Membrane</keyword>
<feature type="transmembrane region" description="Helical" evidence="7">
    <location>
        <begin position="38"/>
        <end position="57"/>
    </location>
</feature>